<evidence type="ECO:0000259" key="2">
    <source>
        <dbReference type="Pfam" id="PF01498"/>
    </source>
</evidence>
<reference evidence="4 5" key="1">
    <citation type="submission" date="2022-01" db="EMBL/GenBank/DDBJ databases">
        <title>A chromosome-scale genome assembly of the false clownfish, Amphiprion ocellaris.</title>
        <authorList>
            <person name="Ryu T."/>
        </authorList>
    </citation>
    <scope>NUCLEOTIDE SEQUENCE [LARGE SCALE GENOMIC DNA]</scope>
</reference>
<dbReference type="InterPro" id="IPR002492">
    <property type="entry name" value="Transposase_Tc1-like"/>
</dbReference>
<dbReference type="GeneTree" id="ENSGT01120000277439"/>
<dbReference type="InterPro" id="IPR009057">
    <property type="entry name" value="Homeodomain-like_sf"/>
</dbReference>
<feature type="domain" description="Transposase Tc1-like" evidence="2">
    <location>
        <begin position="70"/>
        <end position="128"/>
    </location>
</feature>
<name>A0AAQ5YGC9_AMPOC</name>
<dbReference type="Proteomes" id="UP001501940">
    <property type="component" value="Chromosome 7"/>
</dbReference>
<reference evidence="4" key="2">
    <citation type="submission" date="2025-08" db="UniProtKB">
        <authorList>
            <consortium name="Ensembl"/>
        </authorList>
    </citation>
    <scope>IDENTIFICATION</scope>
</reference>
<evidence type="ECO:0000313" key="5">
    <source>
        <dbReference type="Proteomes" id="UP001501940"/>
    </source>
</evidence>
<dbReference type="InterPro" id="IPR036388">
    <property type="entry name" value="WH-like_DNA-bd_sf"/>
</dbReference>
<dbReference type="GO" id="GO:0003677">
    <property type="term" value="F:DNA binding"/>
    <property type="evidence" value="ECO:0007669"/>
    <property type="project" value="InterPro"/>
</dbReference>
<evidence type="ECO:0000313" key="4">
    <source>
        <dbReference type="Ensembl" id="ENSAOCP00000050670.1"/>
    </source>
</evidence>
<dbReference type="Pfam" id="PF25787">
    <property type="entry name" value="HTH_SB"/>
    <property type="match status" value="1"/>
</dbReference>
<accession>A0AAQ5YGC9</accession>
<dbReference type="InterPro" id="IPR057667">
    <property type="entry name" value="HTH_SB"/>
</dbReference>
<protein>
    <recommendedName>
        <fullName evidence="6">Transposase Tc1-like domain-containing protein</fullName>
    </recommendedName>
</protein>
<dbReference type="AlphaFoldDB" id="A0AAQ5YGC9"/>
<evidence type="ECO:0000259" key="3">
    <source>
        <dbReference type="Pfam" id="PF25787"/>
    </source>
</evidence>
<dbReference type="Gene3D" id="1.10.10.10">
    <property type="entry name" value="Winged helix-like DNA-binding domain superfamily/Winged helix DNA-binding domain"/>
    <property type="match status" value="1"/>
</dbReference>
<proteinExistence type="predicted"/>
<sequence length="169" mass="18459">MGKINELSESLRSRIVAAHKTGKGYKAIAKCFQVPVATVQSIIKKYKEFDTVENLKGRGRKPKVTPALARMVVREAKKNPNITTKAILKNLTNSGTNISRQTLQRTLQKAGLKGCKTRGATLLQHSNEQTEGKQPESEAVTVSESEVEPGLESELQVDSVHPPLPAESD</sequence>
<keyword evidence="5" id="KW-1185">Reference proteome</keyword>
<dbReference type="Pfam" id="PF01498">
    <property type="entry name" value="HTH_Tnp_Tc3_2"/>
    <property type="match status" value="1"/>
</dbReference>
<dbReference type="GO" id="GO:0015074">
    <property type="term" value="P:DNA integration"/>
    <property type="evidence" value="ECO:0007669"/>
    <property type="project" value="InterPro"/>
</dbReference>
<evidence type="ECO:0000256" key="1">
    <source>
        <dbReference type="SAM" id="MobiDB-lite"/>
    </source>
</evidence>
<reference evidence="4" key="3">
    <citation type="submission" date="2025-09" db="UniProtKB">
        <authorList>
            <consortium name="Ensembl"/>
        </authorList>
    </citation>
    <scope>IDENTIFICATION</scope>
</reference>
<feature type="region of interest" description="Disordered" evidence="1">
    <location>
        <begin position="124"/>
        <end position="169"/>
    </location>
</feature>
<organism evidence="4 5">
    <name type="scientific">Amphiprion ocellaris</name>
    <name type="common">Clown anemonefish</name>
    <dbReference type="NCBI Taxonomy" id="80972"/>
    <lineage>
        <taxon>Eukaryota</taxon>
        <taxon>Metazoa</taxon>
        <taxon>Chordata</taxon>
        <taxon>Craniata</taxon>
        <taxon>Vertebrata</taxon>
        <taxon>Euteleostomi</taxon>
        <taxon>Actinopterygii</taxon>
        <taxon>Neopterygii</taxon>
        <taxon>Teleostei</taxon>
        <taxon>Neoteleostei</taxon>
        <taxon>Acanthomorphata</taxon>
        <taxon>Ovalentaria</taxon>
        <taxon>Pomacentridae</taxon>
        <taxon>Amphiprion</taxon>
    </lineage>
</organism>
<dbReference type="Ensembl" id="ENSAOCT00000048939.1">
    <property type="protein sequence ID" value="ENSAOCP00000050670.1"/>
    <property type="gene ID" value="ENSAOCG00000027384.1"/>
</dbReference>
<dbReference type="SUPFAM" id="SSF46689">
    <property type="entry name" value="Homeodomain-like"/>
    <property type="match status" value="1"/>
</dbReference>
<dbReference type="GO" id="GO:0006313">
    <property type="term" value="P:DNA transposition"/>
    <property type="evidence" value="ECO:0007669"/>
    <property type="project" value="InterPro"/>
</dbReference>
<feature type="domain" description="Sleeping Beauty transposase HTH" evidence="3">
    <location>
        <begin position="1"/>
        <end position="53"/>
    </location>
</feature>
<evidence type="ECO:0008006" key="6">
    <source>
        <dbReference type="Google" id="ProtNLM"/>
    </source>
</evidence>